<dbReference type="InterPro" id="IPR010131">
    <property type="entry name" value="MdtP/NodT-like"/>
</dbReference>
<organism evidence="2 3">
    <name type="scientific">Crateriforma conspicua</name>
    <dbReference type="NCBI Taxonomy" id="2527996"/>
    <lineage>
        <taxon>Bacteria</taxon>
        <taxon>Pseudomonadati</taxon>
        <taxon>Planctomycetota</taxon>
        <taxon>Planctomycetia</taxon>
        <taxon>Planctomycetales</taxon>
        <taxon>Planctomycetaceae</taxon>
        <taxon>Crateriforma</taxon>
    </lineage>
</organism>
<dbReference type="AlphaFoldDB" id="A0A5C5Y755"/>
<feature type="compositionally biased region" description="Acidic residues" evidence="1">
    <location>
        <begin position="112"/>
        <end position="128"/>
    </location>
</feature>
<name>A0A5C5Y755_9PLAN</name>
<feature type="region of interest" description="Disordered" evidence="1">
    <location>
        <begin position="752"/>
        <end position="771"/>
    </location>
</feature>
<dbReference type="RefSeq" id="WP_146439579.1">
    <property type="nucleotide sequence ID" value="NZ_SJPL01000001.1"/>
</dbReference>
<gene>
    <name evidence="2" type="ORF">Pan14r_33240</name>
</gene>
<evidence type="ECO:0000313" key="3">
    <source>
        <dbReference type="Proteomes" id="UP000317238"/>
    </source>
</evidence>
<evidence type="ECO:0000256" key="1">
    <source>
        <dbReference type="SAM" id="MobiDB-lite"/>
    </source>
</evidence>
<protein>
    <submittedName>
        <fullName evidence="2">Outer membrane efflux protein</fullName>
    </submittedName>
</protein>
<dbReference type="PANTHER" id="PTHR30203">
    <property type="entry name" value="OUTER MEMBRANE CATION EFFLUX PROTEIN"/>
    <property type="match status" value="1"/>
</dbReference>
<keyword evidence="3" id="KW-1185">Reference proteome</keyword>
<dbReference type="GO" id="GO:0015562">
    <property type="term" value="F:efflux transmembrane transporter activity"/>
    <property type="evidence" value="ECO:0007669"/>
    <property type="project" value="InterPro"/>
</dbReference>
<dbReference type="Gene3D" id="1.20.1600.10">
    <property type="entry name" value="Outer membrane efflux proteins (OEP)"/>
    <property type="match status" value="2"/>
</dbReference>
<accession>A0A5C5Y755</accession>
<proteinExistence type="predicted"/>
<reference evidence="2 3" key="1">
    <citation type="submission" date="2019-02" db="EMBL/GenBank/DDBJ databases">
        <title>Deep-cultivation of Planctomycetes and their phenomic and genomic characterization uncovers novel biology.</title>
        <authorList>
            <person name="Wiegand S."/>
            <person name="Jogler M."/>
            <person name="Boedeker C."/>
            <person name="Pinto D."/>
            <person name="Vollmers J."/>
            <person name="Rivas-Marin E."/>
            <person name="Kohn T."/>
            <person name="Peeters S.H."/>
            <person name="Heuer A."/>
            <person name="Rast P."/>
            <person name="Oberbeckmann S."/>
            <person name="Bunk B."/>
            <person name="Jeske O."/>
            <person name="Meyerdierks A."/>
            <person name="Storesund J.E."/>
            <person name="Kallscheuer N."/>
            <person name="Luecker S."/>
            <person name="Lage O.M."/>
            <person name="Pohl T."/>
            <person name="Merkel B.J."/>
            <person name="Hornburger P."/>
            <person name="Mueller R.-W."/>
            <person name="Bruemmer F."/>
            <person name="Labrenz M."/>
            <person name="Spormann A.M."/>
            <person name="Op Den Camp H."/>
            <person name="Overmann J."/>
            <person name="Amann R."/>
            <person name="Jetten M.S.M."/>
            <person name="Mascher T."/>
            <person name="Medema M.H."/>
            <person name="Devos D.P."/>
            <person name="Kaster A.-K."/>
            <person name="Ovreas L."/>
            <person name="Rohde M."/>
            <person name="Galperin M.Y."/>
            <person name="Jogler C."/>
        </authorList>
    </citation>
    <scope>NUCLEOTIDE SEQUENCE [LARGE SCALE GENOMIC DNA]</scope>
    <source>
        <strain evidence="2 3">Pan14r</strain>
    </source>
</reference>
<feature type="compositionally biased region" description="Acidic residues" evidence="1">
    <location>
        <begin position="298"/>
        <end position="309"/>
    </location>
</feature>
<evidence type="ECO:0000313" key="2">
    <source>
        <dbReference type="EMBL" id="TWT71014.1"/>
    </source>
</evidence>
<dbReference type="SUPFAM" id="SSF56954">
    <property type="entry name" value="Outer membrane efflux proteins (OEP)"/>
    <property type="match status" value="2"/>
</dbReference>
<dbReference type="EMBL" id="SJPL01000001">
    <property type="protein sequence ID" value="TWT71014.1"/>
    <property type="molecule type" value="Genomic_DNA"/>
</dbReference>
<feature type="region of interest" description="Disordered" evidence="1">
    <location>
        <begin position="232"/>
        <end position="256"/>
    </location>
</feature>
<feature type="region of interest" description="Disordered" evidence="1">
    <location>
        <begin position="69"/>
        <end position="214"/>
    </location>
</feature>
<dbReference type="Proteomes" id="UP000317238">
    <property type="component" value="Unassembled WGS sequence"/>
</dbReference>
<dbReference type="PANTHER" id="PTHR30203:SF33">
    <property type="entry name" value="BLR4455 PROTEIN"/>
    <property type="match status" value="1"/>
</dbReference>
<sequence>MTVLIISFTNLRSRWFVLGTMLGAVCLSVGGCTRKHYRTQADCDVEAIYQEKRAEEAWNLPRLPGIQVDPRSRFFDPSPEDCPALPPPEPRLHGYTLPQLATGDPRQSVDLAADESGDLESVDDSAEPDETRGEANPETTPQPELIPAGNSPELIDPGLIDPNVQGAADQSQTGTHQPIIVPPYSEFKSVAPSSSDPTSSGKPKQVAAATPSVGNMRVADTFVQQTSAVQLAAPGATDGSRPAAELAISDDADPEQVDAPEELALPADSEAVDSDSLGQLLQNAPDADADNTPSIESDAADDERLEDSDAQPTGGLRIVPIPPEYWGRIPQTCIPRMLEFESVREEFRRSYPKATDAEIEPMLSDAPRLSLPNVMELTLINSREYQTRKEILYRVALRLTRERYDFWLRPTRRGNGTALNYTHSRFRGLTNNRLAIPTNAAVTQTLCTGGQFLASFANSVVLTFNGPQGFAADVGSELLFDFQQSLLQRDIVFESLTQAERDVIYAARDLIRYRRELFVDMAGRYYNLLLTYRAIEISSQDYFSNLRAFLQGRAEYLKAGRIPRIQVDQFEQNALRSQSSLVGDCNRLETSLDRLKLAIGLPPEMPLNISLSELEALTTSDELTVTRQLVQRTKTSLLETTAGRWSERDSVVNGATVLVDRLMDTLRVRNEVSGIDEVTDEQRAATQLESILALIESRLQADQLDAIRRRELSGDLPPEPMIRFARTVDLIDAKLAQAEAAIGLRALMRQAESAASSPSDPDAGPADPVEDKGLEQLGQQVETYNRELDQWIRQWETAIEKRQLDELESLSKRGDPLLQRVDRLDREAAGDLLPDQEGEMDELIAKTVKEIVDLVDQVAGSDVGGLDEVDIDDDEAMLTALVQRYDLMNQRGDLADARRQIKLAADDLRSIIDIRATHILRTRSDVNRAFDFTFDDSETRLSFALDTPLNRRIERNAYRTALINYNAARRALIDQEDQIKFSIRERLRQLRLRRTQYEIAVASAALAYERVVSTRLQLQLAVGNVVARDFLEAQQDFTGALNSVAREHINFILERIDLFLAMEAIRLDPNGYWEGVDDEQLELPLRPPFLEANPNPYGRLAPCLMYSDEIRSLH</sequence>
<comment type="caution">
    <text evidence="2">The sequence shown here is derived from an EMBL/GenBank/DDBJ whole genome shotgun (WGS) entry which is preliminary data.</text>
</comment>
<feature type="compositionally biased region" description="Low complexity" evidence="1">
    <location>
        <begin position="188"/>
        <end position="204"/>
    </location>
</feature>
<feature type="compositionally biased region" description="Low complexity" evidence="1">
    <location>
        <begin position="753"/>
        <end position="767"/>
    </location>
</feature>
<feature type="region of interest" description="Disordered" evidence="1">
    <location>
        <begin position="282"/>
        <end position="317"/>
    </location>
</feature>
<dbReference type="OrthoDB" id="238432at2"/>